<evidence type="ECO:0000256" key="3">
    <source>
        <dbReference type="ARBA" id="ARBA00023163"/>
    </source>
</evidence>
<organism evidence="5 6">
    <name type="scientific">Plantibacter flavus</name>
    <dbReference type="NCBI Taxonomy" id="150123"/>
    <lineage>
        <taxon>Bacteria</taxon>
        <taxon>Bacillati</taxon>
        <taxon>Actinomycetota</taxon>
        <taxon>Actinomycetes</taxon>
        <taxon>Micrococcales</taxon>
        <taxon>Microbacteriaceae</taxon>
        <taxon>Plantibacter</taxon>
    </lineage>
</organism>
<dbReference type="SUPFAM" id="SSF53822">
    <property type="entry name" value="Periplasmic binding protein-like I"/>
    <property type="match status" value="1"/>
</dbReference>
<feature type="domain" description="HTH lacI-type" evidence="4">
    <location>
        <begin position="13"/>
        <end position="67"/>
    </location>
</feature>
<evidence type="ECO:0000259" key="4">
    <source>
        <dbReference type="PROSITE" id="PS50932"/>
    </source>
</evidence>
<dbReference type="InterPro" id="IPR000843">
    <property type="entry name" value="HTH_LacI"/>
</dbReference>
<dbReference type="PANTHER" id="PTHR30146">
    <property type="entry name" value="LACI-RELATED TRANSCRIPTIONAL REPRESSOR"/>
    <property type="match status" value="1"/>
</dbReference>
<dbReference type="CDD" id="cd01392">
    <property type="entry name" value="HTH_LacI"/>
    <property type="match status" value="1"/>
</dbReference>
<dbReference type="CDD" id="cd06267">
    <property type="entry name" value="PBP1_LacI_sugar_binding-like"/>
    <property type="match status" value="1"/>
</dbReference>
<protein>
    <submittedName>
        <fullName evidence="5">LacI family transcriptional regulator</fullName>
    </submittedName>
</protein>
<dbReference type="RefSeq" id="WP_085513931.1">
    <property type="nucleotide sequence ID" value="NZ_FXAP01000006.1"/>
</dbReference>
<dbReference type="AlphaFoldDB" id="A0A3N2C6S6"/>
<reference evidence="5 6" key="1">
    <citation type="submission" date="2018-11" db="EMBL/GenBank/DDBJ databases">
        <title>Sequencing the genomes of 1000 actinobacteria strains.</title>
        <authorList>
            <person name="Klenk H.-P."/>
        </authorList>
    </citation>
    <scope>NUCLEOTIDE SEQUENCE [LARGE SCALE GENOMIC DNA]</scope>
    <source>
        <strain evidence="5 6">DSM 14012</strain>
    </source>
</reference>
<gene>
    <name evidence="5" type="ORF">EDD42_3096</name>
</gene>
<keyword evidence="2" id="KW-0238">DNA-binding</keyword>
<evidence type="ECO:0000313" key="6">
    <source>
        <dbReference type="Proteomes" id="UP000266915"/>
    </source>
</evidence>
<dbReference type="GO" id="GO:0000976">
    <property type="term" value="F:transcription cis-regulatory region binding"/>
    <property type="evidence" value="ECO:0007669"/>
    <property type="project" value="TreeGrafter"/>
</dbReference>
<evidence type="ECO:0000256" key="2">
    <source>
        <dbReference type="ARBA" id="ARBA00023125"/>
    </source>
</evidence>
<sequence>MTRPRDDHAPARATIIDVARVAGVSRQTVTRALNGMRDVSDATRQRVVEVAASLNYRPNRAAQHLVSGRTTTLGLVVDDLRNPYYPELAAALVQQAAERGWTVLVAEVGGAANASGDRPAAADRGPDLPAAERAQLAELARQVDAVVGRNGADHGALQGAFATIPFVSLGDHRSDESEAGADPSGSEPALQVAGVDIDFEDGIRQALAHFIATGRRSIAMIDASAEPSGRRLAYRAFLEEHGLPWSEASETWAEDTHQGGVSAALRCRAAMPDVDAVLVFNDVMAVGVLKGLARAGVGVPEDVAVIGIDGLDLGRFVTPELTSVAVDKGDIARHSLELLDGMMSGTLPLSGPSVRRSVGVSLVVRESA</sequence>
<dbReference type="PANTHER" id="PTHR30146:SF109">
    <property type="entry name" value="HTH-TYPE TRANSCRIPTIONAL REGULATOR GALS"/>
    <property type="match status" value="1"/>
</dbReference>
<proteinExistence type="predicted"/>
<dbReference type="Gene3D" id="1.10.260.40">
    <property type="entry name" value="lambda repressor-like DNA-binding domains"/>
    <property type="match status" value="1"/>
</dbReference>
<accession>A0A3N2C6S6</accession>
<dbReference type="EMBL" id="RKHL01000001">
    <property type="protein sequence ID" value="ROR82994.1"/>
    <property type="molecule type" value="Genomic_DNA"/>
</dbReference>
<dbReference type="InterPro" id="IPR010982">
    <property type="entry name" value="Lambda_DNA-bd_dom_sf"/>
</dbReference>
<dbReference type="PROSITE" id="PS00356">
    <property type="entry name" value="HTH_LACI_1"/>
    <property type="match status" value="1"/>
</dbReference>
<dbReference type="Pfam" id="PF00356">
    <property type="entry name" value="LacI"/>
    <property type="match status" value="1"/>
</dbReference>
<dbReference type="InterPro" id="IPR046335">
    <property type="entry name" value="LacI/GalR-like_sensor"/>
</dbReference>
<name>A0A3N2C6S6_9MICO</name>
<dbReference type="GO" id="GO:0003700">
    <property type="term" value="F:DNA-binding transcription factor activity"/>
    <property type="evidence" value="ECO:0007669"/>
    <property type="project" value="TreeGrafter"/>
</dbReference>
<dbReference type="SMART" id="SM00354">
    <property type="entry name" value="HTH_LACI"/>
    <property type="match status" value="1"/>
</dbReference>
<dbReference type="InterPro" id="IPR028082">
    <property type="entry name" value="Peripla_BP_I"/>
</dbReference>
<keyword evidence="3" id="KW-0804">Transcription</keyword>
<dbReference type="SUPFAM" id="SSF47413">
    <property type="entry name" value="lambda repressor-like DNA-binding domains"/>
    <property type="match status" value="1"/>
</dbReference>
<dbReference type="Gene3D" id="3.40.50.2300">
    <property type="match status" value="2"/>
</dbReference>
<dbReference type="Proteomes" id="UP000266915">
    <property type="component" value="Unassembled WGS sequence"/>
</dbReference>
<evidence type="ECO:0000313" key="5">
    <source>
        <dbReference type="EMBL" id="ROR82994.1"/>
    </source>
</evidence>
<evidence type="ECO:0000256" key="1">
    <source>
        <dbReference type="ARBA" id="ARBA00023015"/>
    </source>
</evidence>
<comment type="caution">
    <text evidence="5">The sequence shown here is derived from an EMBL/GenBank/DDBJ whole genome shotgun (WGS) entry which is preliminary data.</text>
</comment>
<keyword evidence="6" id="KW-1185">Reference proteome</keyword>
<dbReference type="Pfam" id="PF13377">
    <property type="entry name" value="Peripla_BP_3"/>
    <property type="match status" value="1"/>
</dbReference>
<keyword evidence="1" id="KW-0805">Transcription regulation</keyword>
<dbReference type="PROSITE" id="PS50932">
    <property type="entry name" value="HTH_LACI_2"/>
    <property type="match status" value="1"/>
</dbReference>